<proteinExistence type="predicted"/>
<accession>A0AA88DJW2</accession>
<evidence type="ECO:0000313" key="2">
    <source>
        <dbReference type="Proteomes" id="UP001187192"/>
    </source>
</evidence>
<evidence type="ECO:0000313" key="1">
    <source>
        <dbReference type="EMBL" id="GMN52749.1"/>
    </source>
</evidence>
<comment type="caution">
    <text evidence="1">The sequence shown here is derived from an EMBL/GenBank/DDBJ whole genome shotgun (WGS) entry which is preliminary data.</text>
</comment>
<sequence length="559" mass="61088">MCSDLLFRYPGVKVTQVLDLVFGGIDLIYLKDGCHDGRLGRPVAQFVHSFHVAFPDLFLVSSKDSNTIWVIGRRTVLAARTHWPANPYSGVRAGVITTPLIFGLVNASINKMSVELPLSIRTWRKTFSTIQISPTNFRDVLRHVYIFSPSNLPGLTDITSPATRGVTSGSPSKDGVDNVLGLRGGRLRPAVKYGPADVCNPSSRGRRLCRNCNTCFGSSRIGLFAAVVDPANLPTDVFGLGVGSAPLTPLLIAFTFSGRISTKMSSEQLFTYMTALSKRSRYSFSGSLSPCLILNWYEVFIFWVFAPRNAAVKASASCLNELIDLGINLRYHCRAAPVRVRHKALQRVASLAFWMSICVWINCSDLHQPVPLAHKQVELPLEVIQLVLVVFLFLCWFVDCTISNPILVGPGLSQAIEHGGCAPAHVHGIPPLLVRVISSQSCWWCDCSRVSGLVVAALRAFSTRVILLVSQLVPHVPPRWSGYFFGQPRVTGSAIYWPTWHSHGLGQALDIPVEDFHLPRVVKALDVLAGPLVHGFFAVRLAGNVGGKVVVAEKAGPSF</sequence>
<reference evidence="1" key="1">
    <citation type="submission" date="2023-07" db="EMBL/GenBank/DDBJ databases">
        <title>draft genome sequence of fig (Ficus carica).</title>
        <authorList>
            <person name="Takahashi T."/>
            <person name="Nishimura K."/>
        </authorList>
    </citation>
    <scope>NUCLEOTIDE SEQUENCE</scope>
</reference>
<gene>
    <name evidence="1" type="ORF">TIFTF001_021887</name>
</gene>
<dbReference type="EMBL" id="BTGU01000043">
    <property type="protein sequence ID" value="GMN52749.1"/>
    <property type="molecule type" value="Genomic_DNA"/>
</dbReference>
<dbReference type="AlphaFoldDB" id="A0AA88DJW2"/>
<organism evidence="1 2">
    <name type="scientific">Ficus carica</name>
    <name type="common">Common fig</name>
    <dbReference type="NCBI Taxonomy" id="3494"/>
    <lineage>
        <taxon>Eukaryota</taxon>
        <taxon>Viridiplantae</taxon>
        <taxon>Streptophyta</taxon>
        <taxon>Embryophyta</taxon>
        <taxon>Tracheophyta</taxon>
        <taxon>Spermatophyta</taxon>
        <taxon>Magnoliopsida</taxon>
        <taxon>eudicotyledons</taxon>
        <taxon>Gunneridae</taxon>
        <taxon>Pentapetalae</taxon>
        <taxon>rosids</taxon>
        <taxon>fabids</taxon>
        <taxon>Rosales</taxon>
        <taxon>Moraceae</taxon>
        <taxon>Ficeae</taxon>
        <taxon>Ficus</taxon>
    </lineage>
</organism>
<keyword evidence="2" id="KW-1185">Reference proteome</keyword>
<dbReference type="Proteomes" id="UP001187192">
    <property type="component" value="Unassembled WGS sequence"/>
</dbReference>
<name>A0AA88DJW2_FICCA</name>
<protein>
    <submittedName>
        <fullName evidence="1">Uncharacterized protein</fullName>
    </submittedName>
</protein>